<proteinExistence type="predicted"/>
<evidence type="ECO:0000256" key="2">
    <source>
        <dbReference type="SAM" id="Phobius"/>
    </source>
</evidence>
<comment type="caution">
    <text evidence="4">The sequence shown here is derived from an EMBL/GenBank/DDBJ whole genome shotgun (WGS) entry which is preliminary data.</text>
</comment>
<dbReference type="Proteomes" id="UP000326939">
    <property type="component" value="Chromosome 13"/>
</dbReference>
<reference evidence="5" key="1">
    <citation type="journal article" date="2019" name="Gigascience">
        <title>De novo genome assembly of the endangered Acer yangbiense, a plant species with extremely small populations endemic to Yunnan Province, China.</title>
        <authorList>
            <person name="Yang J."/>
            <person name="Wariss H.M."/>
            <person name="Tao L."/>
            <person name="Zhang R."/>
            <person name="Yun Q."/>
            <person name="Hollingsworth P."/>
            <person name="Dao Z."/>
            <person name="Luo G."/>
            <person name="Guo H."/>
            <person name="Ma Y."/>
            <person name="Sun W."/>
        </authorList>
    </citation>
    <scope>NUCLEOTIDE SEQUENCE [LARGE SCALE GENOMIC DNA]</scope>
    <source>
        <strain evidence="5">cv. br00</strain>
    </source>
</reference>
<accession>A0A5N5KI21</accession>
<feature type="domain" description="TOD1/MUCI70 glycosyltransferase-like" evidence="3">
    <location>
        <begin position="445"/>
        <end position="764"/>
    </location>
</feature>
<evidence type="ECO:0000256" key="1">
    <source>
        <dbReference type="SAM" id="MobiDB-lite"/>
    </source>
</evidence>
<dbReference type="InterPro" id="IPR006852">
    <property type="entry name" value="TOD1_MUCI70"/>
</dbReference>
<feature type="region of interest" description="Disordered" evidence="1">
    <location>
        <begin position="141"/>
        <end position="190"/>
    </location>
</feature>
<protein>
    <recommendedName>
        <fullName evidence="3">TOD1/MUCI70 glycosyltransferase-like domain-containing protein</fullName>
    </recommendedName>
</protein>
<dbReference type="Pfam" id="PF04765">
    <property type="entry name" value="TOD1_MUCI70"/>
    <property type="match status" value="1"/>
</dbReference>
<keyword evidence="2" id="KW-1133">Transmembrane helix</keyword>
<dbReference type="InterPro" id="IPR048354">
    <property type="entry name" value="TOD1_MUCI70_glycTrfase_dom"/>
</dbReference>
<feature type="compositionally biased region" description="Basic and acidic residues" evidence="1">
    <location>
        <begin position="249"/>
        <end position="282"/>
    </location>
</feature>
<keyword evidence="2" id="KW-0472">Membrane</keyword>
<sequence>MAQYRHYSNGTSDHVSIGVRASSSSSQQHKLGRIRRLGYRSDKNSRGGLSLVGAVIVFLCLVLVVTVLAYYFLSTDNSSSNKGNVFGADVNDNRVEDDEIKNNDFLANVTRTDSIKVLGFGHGAVGHERDSRYWDRDDRRRDEDYNEDDVDNDSKLSRGGESSEKGHNSVKVKKDKEEAPRVEDRKGAGLYNEDGRKELKKYEKEYEASLKNTGKLRKENEIKNPLLEDEDDVDQNGAADSENEYDDGIDSHDRHMEEYSGDSEPNKEDRSNETTVHIKDNRASSNFLDAETKDQNIAKDNQEDSMSLLEKGSLNFQNSDDGDTDSRNVHNIGGHSTSKSRSDSKKKSKRRKFSGMSVARQLEFVKDNALIELDQDLLNETKQSRILKIDKKNGKPEMFENGSVKGKWTRVFWKATCSSCGMKVLNSTTRLVEPFESRKFARFSLQYTEIEDKPDGQEQWEPRFAGHQSLHEREESFLAHDQKINCGFVKGSEGSSSTGFDLTEDDASYISRCHIAVISCIFGNSDRLRSPANKMVTRLSRKNVCFVMFMDEVTLQTLISEGHIPDTAGFVGLWKIVVVKNLPYNDMRRVGKVPKLLPHRLFPSARYSIWLDSKLRLQVDPLLVLEYFLWRKGYEYAISNHYDRHCVWEEVAQNKKLNKYNHTVIDQQFASYQADGLKRFNVSDPNKLLPSNVPEGSLIVRAHTPMSNLFSCLWFNEVDRFTPRDQLSFAFTYQKFRRMNPGKPFYLNMFKDCERRAIAKLFRHRSDEKRNWDPDGGNAPIYCSKSDGRLSCCSELAIKMRGKYKAEEMF</sequence>
<name>A0A5N5KI21_9ROSI</name>
<evidence type="ECO:0000313" key="4">
    <source>
        <dbReference type="EMBL" id="KAB5529950.1"/>
    </source>
</evidence>
<feature type="compositionally biased region" description="Basic and acidic residues" evidence="1">
    <location>
        <begin position="152"/>
        <end position="190"/>
    </location>
</feature>
<dbReference type="AlphaFoldDB" id="A0A5N5KI21"/>
<evidence type="ECO:0000259" key="3">
    <source>
        <dbReference type="Pfam" id="PF04765"/>
    </source>
</evidence>
<feature type="region of interest" description="Disordered" evidence="1">
    <location>
        <begin position="313"/>
        <end position="354"/>
    </location>
</feature>
<keyword evidence="2" id="KW-0812">Transmembrane</keyword>
<dbReference type="EMBL" id="VDCV01000013">
    <property type="protein sequence ID" value="KAB5529950.1"/>
    <property type="molecule type" value="Genomic_DNA"/>
</dbReference>
<organism evidence="4 5">
    <name type="scientific">Salix brachista</name>
    <dbReference type="NCBI Taxonomy" id="2182728"/>
    <lineage>
        <taxon>Eukaryota</taxon>
        <taxon>Viridiplantae</taxon>
        <taxon>Streptophyta</taxon>
        <taxon>Embryophyta</taxon>
        <taxon>Tracheophyta</taxon>
        <taxon>Spermatophyta</taxon>
        <taxon>Magnoliopsida</taxon>
        <taxon>eudicotyledons</taxon>
        <taxon>Gunneridae</taxon>
        <taxon>Pentapetalae</taxon>
        <taxon>rosids</taxon>
        <taxon>fabids</taxon>
        <taxon>Malpighiales</taxon>
        <taxon>Salicaceae</taxon>
        <taxon>Saliceae</taxon>
        <taxon>Salix</taxon>
    </lineage>
</organism>
<dbReference type="PANTHER" id="PTHR12956">
    <property type="entry name" value="ALKALINE CERAMIDASE-RELATED"/>
    <property type="match status" value="1"/>
</dbReference>
<evidence type="ECO:0000313" key="5">
    <source>
        <dbReference type="Proteomes" id="UP000326939"/>
    </source>
</evidence>
<feature type="transmembrane region" description="Helical" evidence="2">
    <location>
        <begin position="49"/>
        <end position="73"/>
    </location>
</feature>
<gene>
    <name evidence="4" type="ORF">DKX38_020031</name>
</gene>
<keyword evidence="5" id="KW-1185">Reference proteome</keyword>
<feature type="region of interest" description="Disordered" evidence="1">
    <location>
        <begin position="209"/>
        <end position="300"/>
    </location>
</feature>
<dbReference type="PANTHER" id="PTHR12956:SF24">
    <property type="entry name" value="TRANSMEMBRANE PROTEIN (DUF616)"/>
    <property type="match status" value="1"/>
</dbReference>
<feature type="compositionally biased region" description="Basic and acidic residues" evidence="1">
    <location>
        <begin position="290"/>
        <end position="300"/>
    </location>
</feature>